<accession>A0AAD9HPA2</accession>
<evidence type="ECO:0000313" key="1">
    <source>
        <dbReference type="EMBL" id="KAK2032695.1"/>
    </source>
</evidence>
<dbReference type="Proteomes" id="UP001232148">
    <property type="component" value="Unassembled WGS sequence"/>
</dbReference>
<evidence type="ECO:0000313" key="2">
    <source>
        <dbReference type="Proteomes" id="UP001232148"/>
    </source>
</evidence>
<gene>
    <name evidence="1" type="ORF">LX32DRAFT_636007</name>
</gene>
<protein>
    <submittedName>
        <fullName evidence="1">Uncharacterized protein</fullName>
    </submittedName>
</protein>
<name>A0AAD9HPA2_9PEZI</name>
<sequence>MQLQLYGYILDLFQVCFLAKHGYCWLRLSRNVCHRHRLKSICRIKNIRIAEIRYPEPSKALAQDTQYSVAAVVSFPSLPAPAPSPP</sequence>
<keyword evidence="2" id="KW-1185">Reference proteome</keyword>
<comment type="caution">
    <text evidence="1">The sequence shown here is derived from an EMBL/GenBank/DDBJ whole genome shotgun (WGS) entry which is preliminary data.</text>
</comment>
<dbReference type="AlphaFoldDB" id="A0AAD9HPA2"/>
<reference evidence="1" key="1">
    <citation type="submission" date="2021-06" db="EMBL/GenBank/DDBJ databases">
        <title>Comparative genomics, transcriptomics and evolutionary studies reveal genomic signatures of adaptation to plant cell wall in hemibiotrophic fungi.</title>
        <authorList>
            <consortium name="DOE Joint Genome Institute"/>
            <person name="Baroncelli R."/>
            <person name="Diaz J.F."/>
            <person name="Benocci T."/>
            <person name="Peng M."/>
            <person name="Battaglia E."/>
            <person name="Haridas S."/>
            <person name="Andreopoulos W."/>
            <person name="Labutti K."/>
            <person name="Pangilinan J."/>
            <person name="Floch G.L."/>
            <person name="Makela M.R."/>
            <person name="Henrissat B."/>
            <person name="Grigoriev I.V."/>
            <person name="Crouch J.A."/>
            <person name="De Vries R.P."/>
            <person name="Sukno S.A."/>
            <person name="Thon M.R."/>
        </authorList>
    </citation>
    <scope>NUCLEOTIDE SEQUENCE</scope>
    <source>
        <strain evidence="1">MAFF235873</strain>
    </source>
</reference>
<dbReference type="EMBL" id="MU842828">
    <property type="protein sequence ID" value="KAK2032695.1"/>
    <property type="molecule type" value="Genomic_DNA"/>
</dbReference>
<organism evidence="1 2">
    <name type="scientific">Colletotrichum zoysiae</name>
    <dbReference type="NCBI Taxonomy" id="1216348"/>
    <lineage>
        <taxon>Eukaryota</taxon>
        <taxon>Fungi</taxon>
        <taxon>Dikarya</taxon>
        <taxon>Ascomycota</taxon>
        <taxon>Pezizomycotina</taxon>
        <taxon>Sordariomycetes</taxon>
        <taxon>Hypocreomycetidae</taxon>
        <taxon>Glomerellales</taxon>
        <taxon>Glomerellaceae</taxon>
        <taxon>Colletotrichum</taxon>
        <taxon>Colletotrichum graminicola species complex</taxon>
    </lineage>
</organism>
<proteinExistence type="predicted"/>